<dbReference type="GO" id="GO:0005948">
    <property type="term" value="C:acetolactate synthase complex"/>
    <property type="evidence" value="ECO:0007669"/>
    <property type="project" value="TreeGrafter"/>
</dbReference>
<evidence type="ECO:0000256" key="3">
    <source>
        <dbReference type="ARBA" id="ARBA00007812"/>
    </source>
</evidence>
<proteinExistence type="inferred from homology"/>
<dbReference type="UniPathway" id="UPA00047">
    <property type="reaction ID" value="UER00055"/>
</dbReference>
<evidence type="ECO:0000313" key="17">
    <source>
        <dbReference type="Proteomes" id="UP000070383"/>
    </source>
</evidence>
<dbReference type="InterPro" id="IPR029061">
    <property type="entry name" value="THDP-binding"/>
</dbReference>
<dbReference type="CDD" id="cd07035">
    <property type="entry name" value="TPP_PYR_POX_like"/>
    <property type="match status" value="1"/>
</dbReference>
<dbReference type="Gene3D" id="3.40.50.970">
    <property type="match status" value="2"/>
</dbReference>
<keyword evidence="17" id="KW-1185">Reference proteome</keyword>
<evidence type="ECO:0000256" key="8">
    <source>
        <dbReference type="ARBA" id="ARBA00022842"/>
    </source>
</evidence>
<dbReference type="GO" id="GO:0009099">
    <property type="term" value="P:L-valine biosynthetic process"/>
    <property type="evidence" value="ECO:0007669"/>
    <property type="project" value="UniProtKB-UniPathway"/>
</dbReference>
<evidence type="ECO:0000256" key="6">
    <source>
        <dbReference type="ARBA" id="ARBA00022679"/>
    </source>
</evidence>
<comment type="pathway">
    <text evidence="2 12">Amino-acid biosynthesis; L-valine biosynthesis; L-valine from pyruvate: step 1/4.</text>
</comment>
<evidence type="ECO:0000256" key="4">
    <source>
        <dbReference type="ARBA" id="ARBA00013145"/>
    </source>
</evidence>
<dbReference type="PROSITE" id="PS00187">
    <property type="entry name" value="TPP_ENZYMES"/>
    <property type="match status" value="1"/>
</dbReference>
<evidence type="ECO:0000256" key="2">
    <source>
        <dbReference type="ARBA" id="ARBA00005025"/>
    </source>
</evidence>
<dbReference type="CDD" id="cd02015">
    <property type="entry name" value="TPP_AHAS"/>
    <property type="match status" value="1"/>
</dbReference>
<dbReference type="GO" id="GO:0009097">
    <property type="term" value="P:isoleucine biosynthetic process"/>
    <property type="evidence" value="ECO:0007669"/>
    <property type="project" value="UniProtKB-UniPathway"/>
</dbReference>
<evidence type="ECO:0000259" key="13">
    <source>
        <dbReference type="Pfam" id="PF00205"/>
    </source>
</evidence>
<dbReference type="InterPro" id="IPR029035">
    <property type="entry name" value="DHS-like_NAD/FAD-binding_dom"/>
</dbReference>
<dbReference type="InterPro" id="IPR012846">
    <property type="entry name" value="Acetolactate_synth_lsu"/>
</dbReference>
<dbReference type="Pfam" id="PF00205">
    <property type="entry name" value="TPP_enzyme_M"/>
    <property type="match status" value="1"/>
</dbReference>
<dbReference type="Gene3D" id="3.40.50.1220">
    <property type="entry name" value="TPP-binding domain"/>
    <property type="match status" value="1"/>
</dbReference>
<dbReference type="FunFam" id="3.40.50.970:FF:000007">
    <property type="entry name" value="Acetolactate synthase"/>
    <property type="match status" value="1"/>
</dbReference>
<keyword evidence="8 12" id="KW-0460">Magnesium</keyword>
<keyword evidence="9 12" id="KW-0786">Thiamine pyrophosphate</keyword>
<dbReference type="Pfam" id="PF02775">
    <property type="entry name" value="TPP_enzyme_C"/>
    <property type="match status" value="1"/>
</dbReference>
<dbReference type="PATRIC" id="fig|33036.3.peg.181"/>
<accession>A0A133KI26</accession>
<sequence length="554" mass="61331">MRIKGSEIIVKTLIDEGVDTLFAYPGGSVIQVFDSLYDYSDKIRLIRTSHEQGASHAADGYARSSGKVGVVMATSGPGATNIVTGIATAFMDSIPLVCITGNAGRKLLGKDSFQEIDIVGITMPITKHNFIVRDIKDLQDTIRRAFLIANSGRKGPVLIDIPSDVMGDYWEYEKKEKLVDDSLKNKPSLEDIKKLAECINNSKRPIIYCGGGLTSSGSFMELRELIKLSNIPACNTIMGIGVLGYEDELNLGMLGMHGRYSTNHAIDECDLLIACGVRFSDRVALNTKKFAKNAYIVHIDIDKSEIDKNIFTDFSLVGDLKEILSELLDYIEKKDRKEWIERVNELKKDDYKPEDCRDKIKPHQVISYISEFLGEDLIFVTDVGQHQMWTAQYCGRTKPRSFLTSGGLGTMGFGYGASIGAKLANPDRPVVHITGDGSFNMNFNEILTAVNNNVKVISVIMNNSTLGMVRQWQHLLYNNRFSGTNIEKTIDYVKLADSMGAEGYSCDNLSDFKESFNKAASSNKVSIIEVRIDKNELVLPMIPAGGTVDDVIME</sequence>
<keyword evidence="5 12" id="KW-0028">Amino-acid biosynthesis</keyword>
<dbReference type="SUPFAM" id="SSF52467">
    <property type="entry name" value="DHS-like NAD/FAD-binding domain"/>
    <property type="match status" value="1"/>
</dbReference>
<dbReference type="InterPro" id="IPR039368">
    <property type="entry name" value="AHAS_TPP"/>
</dbReference>
<name>A0A133KI26_9FIRM</name>
<protein>
    <recommendedName>
        <fullName evidence="4 12">Acetolactate synthase</fullName>
        <ecNumber evidence="4 12">2.2.1.6</ecNumber>
    </recommendedName>
</protein>
<dbReference type="UniPathway" id="UPA00049">
    <property type="reaction ID" value="UER00059"/>
</dbReference>
<dbReference type="EC" id="2.2.1.6" evidence="4 12"/>
<dbReference type="InterPro" id="IPR012000">
    <property type="entry name" value="Thiamin_PyroP_enz_cen_dom"/>
</dbReference>
<evidence type="ECO:0000256" key="7">
    <source>
        <dbReference type="ARBA" id="ARBA00022723"/>
    </source>
</evidence>
<dbReference type="AlphaFoldDB" id="A0A133KI26"/>
<comment type="cofactor">
    <cofactor evidence="12">
        <name>thiamine diphosphate</name>
        <dbReference type="ChEBI" id="CHEBI:58937"/>
    </cofactor>
    <text evidence="12">Binds 1 thiamine pyrophosphate per subunit.</text>
</comment>
<dbReference type="OrthoDB" id="4494979at2"/>
<organism evidence="16 17">
    <name type="scientific">Anaerococcus tetradius</name>
    <dbReference type="NCBI Taxonomy" id="33036"/>
    <lineage>
        <taxon>Bacteria</taxon>
        <taxon>Bacillati</taxon>
        <taxon>Bacillota</taxon>
        <taxon>Tissierellia</taxon>
        <taxon>Tissierellales</taxon>
        <taxon>Peptoniphilaceae</taxon>
        <taxon>Anaerococcus</taxon>
    </lineage>
</organism>
<evidence type="ECO:0000256" key="9">
    <source>
        <dbReference type="ARBA" id="ARBA00023052"/>
    </source>
</evidence>
<comment type="cofactor">
    <cofactor evidence="12">
        <name>Mg(2+)</name>
        <dbReference type="ChEBI" id="CHEBI:18420"/>
    </cofactor>
    <text evidence="12">Binds 1 Mg(2+) ion per subunit.</text>
</comment>
<dbReference type="PANTHER" id="PTHR18968:SF13">
    <property type="entry name" value="ACETOLACTATE SYNTHASE CATALYTIC SUBUNIT, MITOCHONDRIAL"/>
    <property type="match status" value="1"/>
</dbReference>
<comment type="caution">
    <text evidence="16">The sequence shown here is derived from an EMBL/GenBank/DDBJ whole genome shotgun (WGS) entry which is preliminary data.</text>
</comment>
<dbReference type="GO" id="GO:0000287">
    <property type="term" value="F:magnesium ion binding"/>
    <property type="evidence" value="ECO:0007669"/>
    <property type="project" value="UniProtKB-UniRule"/>
</dbReference>
<evidence type="ECO:0000256" key="1">
    <source>
        <dbReference type="ARBA" id="ARBA00004974"/>
    </source>
</evidence>
<feature type="domain" description="Thiamine pyrophosphate enzyme central" evidence="13">
    <location>
        <begin position="192"/>
        <end position="327"/>
    </location>
</feature>
<dbReference type="GO" id="GO:0050660">
    <property type="term" value="F:flavin adenine dinucleotide binding"/>
    <property type="evidence" value="ECO:0007669"/>
    <property type="project" value="InterPro"/>
</dbReference>
<gene>
    <name evidence="16" type="ORF">HMPREF3200_00178</name>
</gene>
<dbReference type="GO" id="GO:0003984">
    <property type="term" value="F:acetolactate synthase activity"/>
    <property type="evidence" value="ECO:0007669"/>
    <property type="project" value="UniProtKB-EC"/>
</dbReference>
<comment type="pathway">
    <text evidence="1 12">Amino-acid biosynthesis; L-isoleucine biosynthesis; L-isoleucine from 2-oxobutanoate: step 1/4.</text>
</comment>
<comment type="similarity">
    <text evidence="3 12">Belongs to the TPP enzyme family.</text>
</comment>
<dbReference type="InterPro" id="IPR045229">
    <property type="entry name" value="TPP_enz"/>
</dbReference>
<keyword evidence="7 12" id="KW-0479">Metal-binding</keyword>
<dbReference type="InterPro" id="IPR011766">
    <property type="entry name" value="TPP_enzyme_TPP-bd"/>
</dbReference>
<dbReference type="STRING" id="33036.HMPREF3200_00178"/>
<dbReference type="GO" id="GO:0030976">
    <property type="term" value="F:thiamine pyrophosphate binding"/>
    <property type="evidence" value="ECO:0007669"/>
    <property type="project" value="UniProtKB-UniRule"/>
</dbReference>
<dbReference type="EMBL" id="LRPM01000005">
    <property type="protein sequence ID" value="KWZ79120.1"/>
    <property type="molecule type" value="Genomic_DNA"/>
</dbReference>
<keyword evidence="6 12" id="KW-0808">Transferase</keyword>
<evidence type="ECO:0000313" key="16">
    <source>
        <dbReference type="EMBL" id="KWZ79120.1"/>
    </source>
</evidence>
<feature type="domain" description="Thiamine pyrophosphate enzyme N-terminal TPP-binding" evidence="15">
    <location>
        <begin position="4"/>
        <end position="120"/>
    </location>
</feature>
<dbReference type="PANTHER" id="PTHR18968">
    <property type="entry name" value="THIAMINE PYROPHOSPHATE ENZYMES"/>
    <property type="match status" value="1"/>
</dbReference>
<reference evidence="17" key="1">
    <citation type="submission" date="2016-01" db="EMBL/GenBank/DDBJ databases">
        <authorList>
            <person name="Mitreva M."/>
            <person name="Pepin K.H."/>
            <person name="Mihindukulasuriya K.A."/>
            <person name="Fulton R."/>
            <person name="Fronick C."/>
            <person name="O'Laughlin M."/>
            <person name="Miner T."/>
            <person name="Herter B."/>
            <person name="Rosa B.A."/>
            <person name="Cordes M."/>
            <person name="Tomlinson C."/>
            <person name="Wollam A."/>
            <person name="Palsikar V.B."/>
            <person name="Mardis E.R."/>
            <person name="Wilson R.K."/>
        </authorList>
    </citation>
    <scope>NUCLEOTIDE SEQUENCE [LARGE SCALE GENOMIC DNA]</scope>
    <source>
        <strain evidence="17">MJR8151</strain>
    </source>
</reference>
<dbReference type="RefSeq" id="WP_060928879.1">
    <property type="nucleotide sequence ID" value="NZ_KQ955248.1"/>
</dbReference>
<dbReference type="FunFam" id="3.40.50.1220:FF:000008">
    <property type="entry name" value="Acetolactate synthase"/>
    <property type="match status" value="1"/>
</dbReference>
<evidence type="ECO:0000259" key="14">
    <source>
        <dbReference type="Pfam" id="PF02775"/>
    </source>
</evidence>
<evidence type="ECO:0000256" key="10">
    <source>
        <dbReference type="ARBA" id="ARBA00023304"/>
    </source>
</evidence>
<dbReference type="InterPro" id="IPR012001">
    <property type="entry name" value="Thiamin_PyroP_enz_TPP-bd_dom"/>
</dbReference>
<evidence type="ECO:0000256" key="5">
    <source>
        <dbReference type="ARBA" id="ARBA00022605"/>
    </source>
</evidence>
<dbReference type="InterPro" id="IPR000399">
    <property type="entry name" value="TPP-bd_CS"/>
</dbReference>
<dbReference type="NCBIfam" id="TIGR00118">
    <property type="entry name" value="acolac_lg"/>
    <property type="match status" value="1"/>
</dbReference>
<evidence type="ECO:0000259" key="15">
    <source>
        <dbReference type="Pfam" id="PF02776"/>
    </source>
</evidence>
<comment type="catalytic activity">
    <reaction evidence="11 12">
        <text>2 pyruvate + H(+) = (2S)-2-acetolactate + CO2</text>
        <dbReference type="Rhea" id="RHEA:25249"/>
        <dbReference type="ChEBI" id="CHEBI:15361"/>
        <dbReference type="ChEBI" id="CHEBI:15378"/>
        <dbReference type="ChEBI" id="CHEBI:16526"/>
        <dbReference type="ChEBI" id="CHEBI:58476"/>
        <dbReference type="EC" id="2.2.1.6"/>
    </reaction>
</comment>
<evidence type="ECO:0000256" key="12">
    <source>
        <dbReference type="RuleBase" id="RU003591"/>
    </source>
</evidence>
<evidence type="ECO:0000256" key="11">
    <source>
        <dbReference type="ARBA" id="ARBA00048670"/>
    </source>
</evidence>
<feature type="domain" description="Thiamine pyrophosphate enzyme TPP-binding" evidence="14">
    <location>
        <begin position="382"/>
        <end position="530"/>
    </location>
</feature>
<dbReference type="Proteomes" id="UP000070383">
    <property type="component" value="Unassembled WGS sequence"/>
</dbReference>
<keyword evidence="10 12" id="KW-0100">Branched-chain amino acid biosynthesis</keyword>
<dbReference type="SUPFAM" id="SSF52518">
    <property type="entry name" value="Thiamin diphosphate-binding fold (THDP-binding)"/>
    <property type="match status" value="2"/>
</dbReference>
<dbReference type="Pfam" id="PF02776">
    <property type="entry name" value="TPP_enzyme_N"/>
    <property type="match status" value="1"/>
</dbReference>